<name>A0A6P2VW52_BURL3</name>
<keyword evidence="7" id="KW-0406">Ion transport</keyword>
<evidence type="ECO:0000256" key="4">
    <source>
        <dbReference type="ARBA" id="ARBA00022452"/>
    </source>
</evidence>
<dbReference type="SUPFAM" id="SSF56935">
    <property type="entry name" value="Porins"/>
    <property type="match status" value="1"/>
</dbReference>
<comment type="subunit">
    <text evidence="2">Homotrimer.</text>
</comment>
<dbReference type="PANTHER" id="PTHR34501">
    <property type="entry name" value="PROTEIN YDDL-RELATED"/>
    <property type="match status" value="1"/>
</dbReference>
<keyword evidence="6 11" id="KW-0732">Signal</keyword>
<dbReference type="GO" id="GO:0015288">
    <property type="term" value="F:porin activity"/>
    <property type="evidence" value="ECO:0007669"/>
    <property type="project" value="UniProtKB-KW"/>
</dbReference>
<evidence type="ECO:0000259" key="12">
    <source>
        <dbReference type="Pfam" id="PF13609"/>
    </source>
</evidence>
<dbReference type="AlphaFoldDB" id="A0A6P2VW52"/>
<evidence type="ECO:0000256" key="6">
    <source>
        <dbReference type="ARBA" id="ARBA00022729"/>
    </source>
</evidence>
<evidence type="ECO:0000313" key="13">
    <source>
        <dbReference type="EMBL" id="VWC89310.1"/>
    </source>
</evidence>
<dbReference type="Pfam" id="PF13609">
    <property type="entry name" value="Porin_4"/>
    <property type="match status" value="1"/>
</dbReference>
<dbReference type="GO" id="GO:0009279">
    <property type="term" value="C:cell outer membrane"/>
    <property type="evidence" value="ECO:0007669"/>
    <property type="project" value="UniProtKB-SubCell"/>
</dbReference>
<evidence type="ECO:0000313" key="14">
    <source>
        <dbReference type="Proteomes" id="UP000494274"/>
    </source>
</evidence>
<dbReference type="PRINTS" id="PR00182">
    <property type="entry name" value="ECOLNEIPORIN"/>
</dbReference>
<sequence length="362" mass="36817">MGVNKHLLGKASLLALGLTCAIEACAQSSVTLYGIVDGGLLYLSKTQSASGGNGGKLFAFTDSGQLPSQFGMRGTEDLGGGFSAEFRLESGIDIGNGGHNNSNGNFFGRQAYVGLTGGFGEVKAGLQFSPFFNALFALDPVGMSNFGSSLLIYANNIGATGAFNSNALSYTTPSIAGLRGSVMLALGGEAGNFSAGRQYSAGVSYQWGGLLVDAAYYNGNPGGTIQTIPSTTIGFEGRMIGASYAFGPLMAKASFTNYKLTGTGINNNVYGGGIDYALTPAVDLNGGVWYVSNRNDTSSHALMASLGAGYFLSKATALYAQGGVVNNHGTSNLGLALGDAPTSAFAPAGTTVGAVVGVRHFF</sequence>
<keyword evidence="10" id="KW-0998">Cell outer membrane</keyword>
<protein>
    <submittedName>
        <fullName evidence="13">Porin</fullName>
    </submittedName>
</protein>
<dbReference type="PANTHER" id="PTHR34501:SF9">
    <property type="entry name" value="MAJOR OUTER MEMBRANE PROTEIN P.IA"/>
    <property type="match status" value="1"/>
</dbReference>
<evidence type="ECO:0000256" key="7">
    <source>
        <dbReference type="ARBA" id="ARBA00023065"/>
    </source>
</evidence>
<comment type="subcellular location">
    <subcellularLocation>
        <location evidence="1">Cell outer membrane</location>
        <topology evidence="1">Multi-pass membrane protein</topology>
    </subcellularLocation>
</comment>
<feature type="signal peptide" evidence="11">
    <location>
        <begin position="1"/>
        <end position="26"/>
    </location>
</feature>
<keyword evidence="5" id="KW-0812">Transmembrane</keyword>
<dbReference type="GO" id="GO:0046930">
    <property type="term" value="C:pore complex"/>
    <property type="evidence" value="ECO:0007669"/>
    <property type="project" value="UniProtKB-KW"/>
</dbReference>
<evidence type="ECO:0000256" key="9">
    <source>
        <dbReference type="ARBA" id="ARBA00023136"/>
    </source>
</evidence>
<dbReference type="InterPro" id="IPR033900">
    <property type="entry name" value="Gram_neg_porin_domain"/>
</dbReference>
<dbReference type="CDD" id="cd00342">
    <property type="entry name" value="gram_neg_porins"/>
    <property type="match status" value="1"/>
</dbReference>
<dbReference type="InterPro" id="IPR023614">
    <property type="entry name" value="Porin_dom_sf"/>
</dbReference>
<evidence type="ECO:0000256" key="5">
    <source>
        <dbReference type="ARBA" id="ARBA00022692"/>
    </source>
</evidence>
<dbReference type="Gene3D" id="2.40.160.10">
    <property type="entry name" value="Porin"/>
    <property type="match status" value="1"/>
</dbReference>
<keyword evidence="3" id="KW-0813">Transport</keyword>
<evidence type="ECO:0000256" key="11">
    <source>
        <dbReference type="SAM" id="SignalP"/>
    </source>
</evidence>
<feature type="domain" description="Porin" evidence="12">
    <location>
        <begin position="14"/>
        <end position="329"/>
    </location>
</feature>
<dbReference type="InterPro" id="IPR001702">
    <property type="entry name" value="Porin_Gram-ve"/>
</dbReference>
<organism evidence="13 14">
    <name type="scientific">Burkholderia lata (strain ATCC 17760 / DSM 23089 / LMG 22485 / NCIMB 9086 / R18194 / 383)</name>
    <dbReference type="NCBI Taxonomy" id="482957"/>
    <lineage>
        <taxon>Bacteria</taxon>
        <taxon>Pseudomonadati</taxon>
        <taxon>Pseudomonadota</taxon>
        <taxon>Betaproteobacteria</taxon>
        <taxon>Burkholderiales</taxon>
        <taxon>Burkholderiaceae</taxon>
        <taxon>Burkholderia</taxon>
        <taxon>Burkholderia cepacia complex</taxon>
    </lineage>
</organism>
<dbReference type="InterPro" id="IPR050298">
    <property type="entry name" value="Gram-neg_bact_OMP"/>
</dbReference>
<accession>A0A6P2VW52</accession>
<keyword evidence="8" id="KW-0626">Porin</keyword>
<feature type="chain" id="PRO_5026813167" evidence="11">
    <location>
        <begin position="27"/>
        <end position="362"/>
    </location>
</feature>
<evidence type="ECO:0000256" key="3">
    <source>
        <dbReference type="ARBA" id="ARBA00022448"/>
    </source>
</evidence>
<evidence type="ECO:0000256" key="1">
    <source>
        <dbReference type="ARBA" id="ARBA00004571"/>
    </source>
</evidence>
<dbReference type="EMBL" id="CABVQI010000009">
    <property type="protein sequence ID" value="VWC89310.1"/>
    <property type="molecule type" value="Genomic_DNA"/>
</dbReference>
<dbReference type="PRINTS" id="PR00184">
    <property type="entry name" value="NEISSPPORIN"/>
</dbReference>
<evidence type="ECO:0000256" key="2">
    <source>
        <dbReference type="ARBA" id="ARBA00011233"/>
    </source>
</evidence>
<evidence type="ECO:0000256" key="8">
    <source>
        <dbReference type="ARBA" id="ARBA00023114"/>
    </source>
</evidence>
<evidence type="ECO:0000256" key="10">
    <source>
        <dbReference type="ARBA" id="ARBA00023237"/>
    </source>
</evidence>
<dbReference type="InterPro" id="IPR002299">
    <property type="entry name" value="Porin_Neis"/>
</dbReference>
<keyword evidence="4" id="KW-1134">Transmembrane beta strand</keyword>
<reference evidence="13 14" key="1">
    <citation type="submission" date="2019-09" db="EMBL/GenBank/DDBJ databases">
        <authorList>
            <person name="Depoorter E."/>
        </authorList>
    </citation>
    <scope>NUCLEOTIDE SEQUENCE [LARGE SCALE GENOMIC DNA]</scope>
    <source>
        <strain evidence="13">R-18112</strain>
    </source>
</reference>
<gene>
    <name evidence="13" type="ORF">BLA18112_03197</name>
</gene>
<proteinExistence type="predicted"/>
<dbReference type="GO" id="GO:0034220">
    <property type="term" value="P:monoatomic ion transmembrane transport"/>
    <property type="evidence" value="ECO:0007669"/>
    <property type="project" value="InterPro"/>
</dbReference>
<keyword evidence="9" id="KW-0472">Membrane</keyword>
<dbReference type="RefSeq" id="WP_175044437.1">
    <property type="nucleotide sequence ID" value="NZ_CABVQI010000009.1"/>
</dbReference>
<dbReference type="Proteomes" id="UP000494274">
    <property type="component" value="Unassembled WGS sequence"/>
</dbReference>